<name>A0A378XCZ9_9BURK</name>
<evidence type="ECO:0000313" key="5">
    <source>
        <dbReference type="Proteomes" id="UP000254603"/>
    </source>
</evidence>
<accession>A0A378XCZ9</accession>
<dbReference type="InterPro" id="IPR054266">
    <property type="entry name" value="DUF6997"/>
</dbReference>
<evidence type="ECO:0000259" key="2">
    <source>
        <dbReference type="Pfam" id="PF23871"/>
    </source>
</evidence>
<dbReference type="EMBL" id="UGSB01000001">
    <property type="protein sequence ID" value="SUA50461.1"/>
    <property type="molecule type" value="Genomic_DNA"/>
</dbReference>
<gene>
    <name evidence="3" type="ORF">I6G29_00890</name>
    <name evidence="4" type="ORF">NCTC11997_00216</name>
</gene>
<sequence>MSSSKFNFKITNSKTTTHDVQVINAQIEIDGGYEGNNSLVLIEAKNYISNDFLIRQLYYPYQLWANKINKKVRPVFLTYSNGEFHLREYAFDSLDNYNSIRLLKHTKYIIQKESFNFETLQQILDDIKILPEPHNAPFPQADEFKRVINLCELLLEKDFLSKEEITENYDFVSRQTDYYSNAGKYLGLIDTGRDPATNQIGCYLTDIGKKILTTNLADRQVLYIRQILSYQVFNKTLKLYFEKTSPPSKEEIVKIMKESRIPNMNSEKTFKRRATTVLSWINWILEQVDE</sequence>
<organism evidence="4 5">
    <name type="scientific">Oligella ureolytica</name>
    <dbReference type="NCBI Taxonomy" id="90244"/>
    <lineage>
        <taxon>Bacteria</taxon>
        <taxon>Pseudomonadati</taxon>
        <taxon>Pseudomonadota</taxon>
        <taxon>Betaproteobacteria</taxon>
        <taxon>Burkholderiales</taxon>
        <taxon>Alcaligenaceae</taxon>
        <taxon>Oligella</taxon>
    </lineage>
</organism>
<dbReference type="OrthoDB" id="9774819at2"/>
<dbReference type="InterPro" id="IPR055650">
    <property type="entry name" value="DUF7226"/>
</dbReference>
<feature type="domain" description="DUF7226" evidence="2">
    <location>
        <begin position="146"/>
        <end position="288"/>
    </location>
</feature>
<evidence type="ECO:0000313" key="4">
    <source>
        <dbReference type="EMBL" id="SUA50461.1"/>
    </source>
</evidence>
<feature type="domain" description="DUF6997" evidence="1">
    <location>
        <begin position="1"/>
        <end position="109"/>
    </location>
</feature>
<dbReference type="Pfam" id="PF23871">
    <property type="entry name" value="DUF7226"/>
    <property type="match status" value="1"/>
</dbReference>
<reference evidence="3 6" key="2">
    <citation type="submission" date="2020-12" db="EMBL/GenBank/DDBJ databases">
        <title>FDA dAtabase for Regulatory Grade micrObial Sequences (FDA-ARGOS): Supporting development and validation of Infectious Disease Dx tests.</title>
        <authorList>
            <person name="Sproer C."/>
            <person name="Gronow S."/>
            <person name="Severitt S."/>
            <person name="Schroder I."/>
            <person name="Tallon L."/>
            <person name="Sadzewicz L."/>
            <person name="Zhao X."/>
            <person name="Boylan J."/>
            <person name="Ott S."/>
            <person name="Bowen H."/>
            <person name="Vavikolanu K."/>
            <person name="Mehta A."/>
            <person name="Aluvathingal J."/>
            <person name="Nadendla S."/>
            <person name="Lowell S."/>
            <person name="Myers T."/>
            <person name="Yan Y."/>
            <person name="Sichtig H."/>
        </authorList>
    </citation>
    <scope>NUCLEOTIDE SEQUENCE [LARGE SCALE GENOMIC DNA]</scope>
    <source>
        <strain evidence="3 6">FDAARGOS_872</strain>
    </source>
</reference>
<keyword evidence="6" id="KW-1185">Reference proteome</keyword>
<evidence type="ECO:0000313" key="6">
    <source>
        <dbReference type="Proteomes" id="UP000594903"/>
    </source>
</evidence>
<dbReference type="STRING" id="1122619.GCA_000373745_02461"/>
<dbReference type="EMBL" id="CP065725">
    <property type="protein sequence ID" value="QPT40230.1"/>
    <property type="molecule type" value="Genomic_DNA"/>
</dbReference>
<protein>
    <submittedName>
        <fullName evidence="4">Uncharacterized protein</fullName>
    </submittedName>
</protein>
<dbReference type="Proteomes" id="UP000594903">
    <property type="component" value="Chromosome"/>
</dbReference>
<dbReference type="Pfam" id="PF22518">
    <property type="entry name" value="DUF6997"/>
    <property type="match status" value="1"/>
</dbReference>
<dbReference type="AlphaFoldDB" id="A0A378XCZ9"/>
<reference evidence="4 5" key="1">
    <citation type="submission" date="2018-06" db="EMBL/GenBank/DDBJ databases">
        <authorList>
            <consortium name="Pathogen Informatics"/>
            <person name="Doyle S."/>
        </authorList>
    </citation>
    <scope>NUCLEOTIDE SEQUENCE [LARGE SCALE GENOMIC DNA]</scope>
    <source>
        <strain evidence="4 5">NCTC11997</strain>
    </source>
</reference>
<proteinExistence type="predicted"/>
<dbReference type="Proteomes" id="UP000254603">
    <property type="component" value="Unassembled WGS sequence"/>
</dbReference>
<evidence type="ECO:0000313" key="3">
    <source>
        <dbReference type="EMBL" id="QPT40230.1"/>
    </source>
</evidence>
<evidence type="ECO:0000259" key="1">
    <source>
        <dbReference type="Pfam" id="PF22518"/>
    </source>
</evidence>